<dbReference type="Proteomes" id="UP000219972">
    <property type="component" value="Unassembled WGS sequence"/>
</dbReference>
<dbReference type="EMBL" id="NWSL01000041">
    <property type="protein sequence ID" value="PDS47604.1"/>
    <property type="molecule type" value="Genomic_DNA"/>
</dbReference>
<gene>
    <name evidence="1" type="ORF">CO662_34045</name>
</gene>
<proteinExistence type="predicted"/>
<sequence length="67" mass="7521">MLRMAKQCGRWAGHLYARTEAIGSDVPRGMSVANRLCPDENLLRQNASIWPRKALARSARNENRLAA</sequence>
<evidence type="ECO:0000313" key="1">
    <source>
        <dbReference type="EMBL" id="PDS47604.1"/>
    </source>
</evidence>
<name>A0ABX4IZM0_9HYPH</name>
<protein>
    <submittedName>
        <fullName evidence="1">Uncharacterized protein</fullName>
    </submittedName>
</protein>
<keyword evidence="2" id="KW-1185">Reference proteome</keyword>
<reference evidence="1 2" key="1">
    <citation type="submission" date="2017-09" db="EMBL/GenBank/DDBJ databases">
        <title>Comparative genomics of rhizobia isolated from Phaseolus vulgaris in China.</title>
        <authorList>
            <person name="Tong W."/>
        </authorList>
    </citation>
    <scope>NUCLEOTIDE SEQUENCE [LARGE SCALE GENOMIC DNA]</scope>
    <source>
        <strain evidence="1 2">Y27</strain>
    </source>
</reference>
<comment type="caution">
    <text evidence="1">The sequence shown here is derived from an EMBL/GenBank/DDBJ whole genome shotgun (WGS) entry which is preliminary data.</text>
</comment>
<organism evidence="1 2">
    <name type="scientific">Rhizobium anhuiense</name>
    <dbReference type="NCBI Taxonomy" id="1184720"/>
    <lineage>
        <taxon>Bacteria</taxon>
        <taxon>Pseudomonadati</taxon>
        <taxon>Pseudomonadota</taxon>
        <taxon>Alphaproteobacteria</taxon>
        <taxon>Hyphomicrobiales</taxon>
        <taxon>Rhizobiaceae</taxon>
        <taxon>Rhizobium/Agrobacterium group</taxon>
        <taxon>Rhizobium</taxon>
    </lineage>
</organism>
<evidence type="ECO:0000313" key="2">
    <source>
        <dbReference type="Proteomes" id="UP000219972"/>
    </source>
</evidence>
<accession>A0ABX4IZM0</accession>